<feature type="region of interest" description="Disordered" evidence="1">
    <location>
        <begin position="431"/>
        <end position="473"/>
    </location>
</feature>
<dbReference type="EMBL" id="MBFR01000590">
    <property type="protein sequence ID" value="PVU86859.1"/>
    <property type="molecule type" value="Genomic_DNA"/>
</dbReference>
<protein>
    <submittedName>
        <fullName evidence="2">Uncharacterized protein</fullName>
    </submittedName>
</protein>
<reference evidence="2 3" key="1">
    <citation type="journal article" date="2018" name="MBio">
        <title>Comparative Genomics Reveals the Core Gene Toolbox for the Fungus-Insect Symbiosis.</title>
        <authorList>
            <person name="Wang Y."/>
            <person name="Stata M."/>
            <person name="Wang W."/>
            <person name="Stajich J.E."/>
            <person name="White M.M."/>
            <person name="Moncalvo J.M."/>
        </authorList>
    </citation>
    <scope>NUCLEOTIDE SEQUENCE [LARGE SCALE GENOMIC DNA]</scope>
    <source>
        <strain evidence="2 3">SWE-8-4</strain>
    </source>
</reference>
<organism evidence="2 3">
    <name type="scientific">Smittium simulii</name>
    <dbReference type="NCBI Taxonomy" id="133385"/>
    <lineage>
        <taxon>Eukaryota</taxon>
        <taxon>Fungi</taxon>
        <taxon>Fungi incertae sedis</taxon>
        <taxon>Zoopagomycota</taxon>
        <taxon>Kickxellomycotina</taxon>
        <taxon>Harpellomycetes</taxon>
        <taxon>Harpellales</taxon>
        <taxon>Legeriomycetaceae</taxon>
        <taxon>Smittium</taxon>
    </lineage>
</organism>
<feature type="non-terminal residue" evidence="2">
    <location>
        <position position="1"/>
    </location>
</feature>
<dbReference type="AlphaFoldDB" id="A0A2T9Y3C8"/>
<evidence type="ECO:0000256" key="1">
    <source>
        <dbReference type="SAM" id="MobiDB-lite"/>
    </source>
</evidence>
<feature type="compositionally biased region" description="Polar residues" evidence="1">
    <location>
        <begin position="455"/>
        <end position="470"/>
    </location>
</feature>
<comment type="caution">
    <text evidence="2">The sequence shown here is derived from an EMBL/GenBank/DDBJ whole genome shotgun (WGS) entry which is preliminary data.</text>
</comment>
<sequence length="770" mass="87910">WEKLKNTEDQNLAKTNLSKTSNIEHNDNINTYNSSLSDQSAKTRLTRENVPSHQQPYKQGQYYLYGVRTAGRPTNPSYVAQDSECTNSHDKVRATMVENLTSSSAQYLRKEEKKEIIFECPKLLMKYTPPPLNEAATHTVCKSNTSLYGIQMALANMTRPLDDYVHKKLKDLATSIKDNDDLEFAHLMQELLSDMKLSGRVPQLVELTLKPLIENKQLGALLEFKKAPTKNRSRKRRHFCLRQQNFYGTAPAVAQTTQSATQTSANTANNAQTLRAEIFKQKRKTKAFSRATRIFPRKRTTRYVLSRLGQTRRQQESELGEAKGFSSEKLYKFQRNKCKATSYGEIKKFFGSEEKFNQLLSSVNSLSASLQAKNKQGGQQRNHQGDCGYSSKECNRAEKEHNTGGLKPALCHTKKVRRLAPCLRSQEIQQLQTRLQDQDEEANSNKFTQHESESPTKQSKGPQARSQQSIKRGKDNAQKFGKLYWKSTSNVNSSPFWLPHVEETPGIKKHFFKEIEFMGCNSDPKQLSDSKSRILEIEADNMEWLITLTRNSRNKIVDSRSYSGLWLPSMVSTHINIKELFASNTTTLAYAQKFEGTASSKLLEVLEKLWLHCMKTNTRPQIASVCNNAESKGIKILYLVSGQAGIRNRRLNLFVVSMEQPILLPTMNSDTTNTTEGLTRENNNINNNYNVEVNNLVFDNIKDQDSRAYTNTIIRDYSRSKKQKISTLQEQIVVTNSMGNQWRTLQEKTLIDLALDLITSNARSIKIRFR</sequence>
<evidence type="ECO:0000313" key="3">
    <source>
        <dbReference type="Proteomes" id="UP000245383"/>
    </source>
</evidence>
<name>A0A2T9Y3C8_9FUNG</name>
<keyword evidence="3" id="KW-1185">Reference proteome</keyword>
<proteinExistence type="predicted"/>
<evidence type="ECO:0000313" key="2">
    <source>
        <dbReference type="EMBL" id="PVU86859.1"/>
    </source>
</evidence>
<dbReference type="OrthoDB" id="2897838at2759"/>
<gene>
    <name evidence="2" type="ORF">BB561_006520</name>
</gene>
<dbReference type="Proteomes" id="UP000245383">
    <property type="component" value="Unassembled WGS sequence"/>
</dbReference>
<accession>A0A2T9Y3C8</accession>